<dbReference type="AlphaFoldDB" id="A0A5C6NJ91"/>
<protein>
    <submittedName>
        <fullName evidence="1">Uncharacterized protein</fullName>
    </submittedName>
</protein>
<sequence>MVWEDMLELIIELFVQKSQFVFLVCISLLREGGLVVSVMEVLIKNLPRPAEAARNGNVKQEVWVRVQPSLQAVRQGHEVVPFRQLNISYSSSSCHLQKFSDDSAAVSLNTDGDDTEYRELIQDFVDWSLRNNL</sequence>
<comment type="caution">
    <text evidence="1">The sequence shown here is derived from an EMBL/GenBank/DDBJ whole genome shotgun (WGS) entry which is preliminary data.</text>
</comment>
<proteinExistence type="predicted"/>
<organism evidence="1 2">
    <name type="scientific">Takifugu flavidus</name>
    <name type="common">sansaifugu</name>
    <dbReference type="NCBI Taxonomy" id="433684"/>
    <lineage>
        <taxon>Eukaryota</taxon>
        <taxon>Metazoa</taxon>
        <taxon>Chordata</taxon>
        <taxon>Craniata</taxon>
        <taxon>Vertebrata</taxon>
        <taxon>Euteleostomi</taxon>
        <taxon>Actinopterygii</taxon>
        <taxon>Neopterygii</taxon>
        <taxon>Teleostei</taxon>
        <taxon>Neoteleostei</taxon>
        <taxon>Acanthomorphata</taxon>
        <taxon>Eupercaria</taxon>
        <taxon>Tetraodontiformes</taxon>
        <taxon>Tetradontoidea</taxon>
        <taxon>Tetraodontidae</taxon>
        <taxon>Takifugu</taxon>
    </lineage>
</organism>
<evidence type="ECO:0000313" key="2">
    <source>
        <dbReference type="Proteomes" id="UP000324091"/>
    </source>
</evidence>
<keyword evidence="2" id="KW-1185">Reference proteome</keyword>
<name>A0A5C6NJ91_9TELE</name>
<dbReference type="Proteomes" id="UP000324091">
    <property type="component" value="Chromosome 2"/>
</dbReference>
<gene>
    <name evidence="1" type="ORF">D4764_02G0002270</name>
</gene>
<reference evidence="1 2" key="1">
    <citation type="submission" date="2019-04" db="EMBL/GenBank/DDBJ databases">
        <title>Chromosome genome assembly for Takifugu flavidus.</title>
        <authorList>
            <person name="Xiao S."/>
        </authorList>
    </citation>
    <scope>NUCLEOTIDE SEQUENCE [LARGE SCALE GENOMIC DNA]</scope>
    <source>
        <strain evidence="1">HTHZ2018</strain>
        <tissue evidence="1">Muscle</tissue>
    </source>
</reference>
<evidence type="ECO:0000313" key="1">
    <source>
        <dbReference type="EMBL" id="TWW67186.1"/>
    </source>
</evidence>
<dbReference type="EMBL" id="RHFK02000012">
    <property type="protein sequence ID" value="TWW67186.1"/>
    <property type="molecule type" value="Genomic_DNA"/>
</dbReference>
<accession>A0A5C6NJ91</accession>